<dbReference type="InterPro" id="IPR001453">
    <property type="entry name" value="MoaB/Mog_dom"/>
</dbReference>
<dbReference type="Gene3D" id="2.40.340.10">
    <property type="entry name" value="MoeA, C-terminal, domain IV"/>
    <property type="match status" value="1"/>
</dbReference>
<dbReference type="RefSeq" id="WP_011752719.1">
    <property type="nucleotide sequence ID" value="NC_008698.1"/>
</dbReference>
<keyword evidence="5" id="KW-1185">Reference proteome</keyword>
<dbReference type="Pfam" id="PF03453">
    <property type="entry name" value="MoeA_N"/>
    <property type="match status" value="1"/>
</dbReference>
<dbReference type="SUPFAM" id="SSF53218">
    <property type="entry name" value="Molybdenum cofactor biosynthesis proteins"/>
    <property type="match status" value="1"/>
</dbReference>
<dbReference type="SUPFAM" id="SSF63867">
    <property type="entry name" value="MoeA C-terminal domain-like"/>
    <property type="match status" value="1"/>
</dbReference>
<dbReference type="InterPro" id="IPR024370">
    <property type="entry name" value="PBP_domain"/>
</dbReference>
<dbReference type="Gene3D" id="3.40.980.10">
    <property type="entry name" value="MoaB/Mog-like domain"/>
    <property type="match status" value="1"/>
</dbReference>
<dbReference type="EMBL" id="CP000505">
    <property type="protein sequence ID" value="ABL78454.1"/>
    <property type="molecule type" value="Genomic_DNA"/>
</dbReference>
<dbReference type="NCBIfam" id="NF011068">
    <property type="entry name" value="PRK14498.1"/>
    <property type="match status" value="1"/>
</dbReference>
<dbReference type="InterPro" id="IPR036425">
    <property type="entry name" value="MoaB/Mog-like_dom_sf"/>
</dbReference>
<accession>A1RZ24</accession>
<dbReference type="SUPFAM" id="SSF63882">
    <property type="entry name" value="MoeA N-terminal region -like"/>
    <property type="match status" value="1"/>
</dbReference>
<name>A1RZ24_THEPD</name>
<feature type="domain" description="MoaB/Mog" evidence="3">
    <location>
        <begin position="189"/>
        <end position="327"/>
    </location>
</feature>
<dbReference type="PANTHER" id="PTHR10192:SF5">
    <property type="entry name" value="GEPHYRIN"/>
    <property type="match status" value="1"/>
</dbReference>
<dbReference type="UniPathway" id="UPA00344"/>
<comment type="pathway">
    <text evidence="1">Cofactor biosynthesis; molybdopterin biosynthesis.</text>
</comment>
<dbReference type="PANTHER" id="PTHR10192">
    <property type="entry name" value="MOLYBDOPTERIN BIOSYNTHESIS PROTEIN"/>
    <property type="match status" value="1"/>
</dbReference>
<dbReference type="Pfam" id="PF12727">
    <property type="entry name" value="PBP_like"/>
    <property type="match status" value="1"/>
</dbReference>
<keyword evidence="2" id="KW-0501">Molybdenum cofactor biosynthesis</keyword>
<dbReference type="InterPro" id="IPR036688">
    <property type="entry name" value="MoeA_C_domain_IV_sf"/>
</dbReference>
<dbReference type="KEGG" id="tpe:Tpen_1054"/>
<dbReference type="Gene3D" id="3.90.105.10">
    <property type="entry name" value="Molybdopterin biosynthesis moea protein, domain 2"/>
    <property type="match status" value="1"/>
</dbReference>
<dbReference type="eggNOG" id="arCOG00217">
    <property type="taxonomic scope" value="Archaea"/>
</dbReference>
<dbReference type="CDD" id="cd00887">
    <property type="entry name" value="MoeA"/>
    <property type="match status" value="1"/>
</dbReference>
<dbReference type="GO" id="GO:0061599">
    <property type="term" value="F:molybdopterin molybdotransferase activity"/>
    <property type="evidence" value="ECO:0007669"/>
    <property type="project" value="TreeGrafter"/>
</dbReference>
<sequence length="651" mass="70597">MQRKIYRSLVGVDEVLPIIESYRPLVPLGVVELPVSEAVGRVLAENVFSPLNYPPYTRALVDGYAVRSDDLVGVYEDRPRKLRLVGKVSTGETRLVTIGRGECVEVSTGAVVPYPADAVVPVEYTHQEGGEVTFYRSVARGENVDAAGSDVAEGEVVAWKGTQLTPTLAATLAALGVRTVKVYRPVRLGIVPTGNELRQPGEPLEYGQVYDSNSTMVYAYAKLAGAEPKVYPRARDELGEVEEVLHRALDENDVVATIGGTSAGPEDLVYRALSRLDPGIILHGVREKPGRPLAVALHGEKIVFSLPGFPMSCLLTVNLYLLPVILRLQGVSPQQLPRRRAVIATPLRGEAGIRVFVPVILAERGGRQAAFPLPGHSGRVSLMVLVDGFAVIPENLEYAPEGSELEVVLNPFQRAYRVNIIGSHDPLLQSIVASIPEAGEVRVVNVGSLAGLQAVKSGVADIAGTHLLDPETGEYNVPYVKRLGIRDAVLVKGYKREQGFVYRKEVGPVSSFAEVIEGGYRFVNRNPGSGTRVLVDHLLEEEARGKGVDAAELKERLKGYSFEVKTHEAVAYLVSRGVADVGVAVRYVAERYGLGFTYLASEEYDLLVRKESLEKSAVKRIIEALRELSRRGDAGLKGYIVGPETGSIIEL</sequence>
<protein>
    <submittedName>
        <fullName evidence="4">Molybdenum cofactor synthesis domain</fullName>
    </submittedName>
</protein>
<dbReference type="GeneID" id="4601440"/>
<dbReference type="GO" id="GO:0005737">
    <property type="term" value="C:cytoplasm"/>
    <property type="evidence" value="ECO:0007669"/>
    <property type="project" value="TreeGrafter"/>
</dbReference>
<dbReference type="InterPro" id="IPR005111">
    <property type="entry name" value="MoeA_C_domain_IV"/>
</dbReference>
<evidence type="ECO:0000256" key="1">
    <source>
        <dbReference type="ARBA" id="ARBA00005046"/>
    </source>
</evidence>
<dbReference type="HOGENOM" id="CLU_010186_3_0_2"/>
<evidence type="ECO:0000313" key="4">
    <source>
        <dbReference type="EMBL" id="ABL78454.1"/>
    </source>
</evidence>
<dbReference type="InterPro" id="IPR038987">
    <property type="entry name" value="MoeA-like"/>
</dbReference>
<dbReference type="Pfam" id="PF00994">
    <property type="entry name" value="MoCF_biosynth"/>
    <property type="match status" value="1"/>
</dbReference>
<dbReference type="SUPFAM" id="SSF53850">
    <property type="entry name" value="Periplasmic binding protein-like II"/>
    <property type="match status" value="1"/>
</dbReference>
<proteinExistence type="predicted"/>
<reference evidence="5" key="1">
    <citation type="journal article" date="2008" name="J. Bacteriol.">
        <title>Genome sequence of Thermofilum pendens reveals an exceptional loss of biosynthetic pathways without genome reduction.</title>
        <authorList>
            <person name="Anderson I."/>
            <person name="Rodriguez J."/>
            <person name="Susanti D."/>
            <person name="Porat I."/>
            <person name="Reich C."/>
            <person name="Ulrich L.E."/>
            <person name="Elkins J.G."/>
            <person name="Mavromatis K."/>
            <person name="Lykidis A."/>
            <person name="Kim E."/>
            <person name="Thompson L.S."/>
            <person name="Nolan M."/>
            <person name="Land M."/>
            <person name="Copeland A."/>
            <person name="Lapidus A."/>
            <person name="Lucas S."/>
            <person name="Detter C."/>
            <person name="Zhulin I.B."/>
            <person name="Olsen G.J."/>
            <person name="Whitman W."/>
            <person name="Mukhopadhyay B."/>
            <person name="Bristow J."/>
            <person name="Kyrpides N."/>
        </authorList>
    </citation>
    <scope>NUCLEOTIDE SEQUENCE [LARGE SCALE GENOMIC DNA]</scope>
    <source>
        <strain evidence="5">DSM 2475 / Hrk 5</strain>
    </source>
</reference>
<dbReference type="Gene3D" id="2.170.190.11">
    <property type="entry name" value="Molybdopterin biosynthesis moea protein, domain 3"/>
    <property type="match status" value="1"/>
</dbReference>
<dbReference type="NCBIfam" id="NF045515">
    <property type="entry name" value="Glp_gephyrin"/>
    <property type="match status" value="1"/>
</dbReference>
<dbReference type="InterPro" id="IPR005110">
    <property type="entry name" value="MoeA_linker/N"/>
</dbReference>
<dbReference type="InterPro" id="IPR008284">
    <property type="entry name" value="MoCF_biosynth_CS"/>
</dbReference>
<dbReference type="GO" id="GO:0006777">
    <property type="term" value="P:Mo-molybdopterin cofactor biosynthetic process"/>
    <property type="evidence" value="ECO:0007669"/>
    <property type="project" value="UniProtKB-KW"/>
</dbReference>
<dbReference type="Pfam" id="PF03454">
    <property type="entry name" value="MoeA_C"/>
    <property type="match status" value="1"/>
</dbReference>
<dbReference type="EnsemblBacteria" id="ABL78454">
    <property type="protein sequence ID" value="ABL78454"/>
    <property type="gene ID" value="Tpen_1054"/>
</dbReference>
<dbReference type="InterPro" id="IPR036135">
    <property type="entry name" value="MoeA_linker/N_sf"/>
</dbReference>
<evidence type="ECO:0000259" key="3">
    <source>
        <dbReference type="SMART" id="SM00852"/>
    </source>
</evidence>
<organism evidence="4 5">
    <name type="scientific">Thermofilum pendens (strain DSM 2475 / Hrk 5)</name>
    <dbReference type="NCBI Taxonomy" id="368408"/>
    <lineage>
        <taxon>Archaea</taxon>
        <taxon>Thermoproteota</taxon>
        <taxon>Thermoprotei</taxon>
        <taxon>Thermofilales</taxon>
        <taxon>Thermofilaceae</taxon>
        <taxon>Thermofilum</taxon>
    </lineage>
</organism>
<dbReference type="AlphaFoldDB" id="A1RZ24"/>
<gene>
    <name evidence="4" type="ordered locus">Tpen_1054</name>
</gene>
<dbReference type="STRING" id="368408.Tpen_1054"/>
<dbReference type="Proteomes" id="UP000000641">
    <property type="component" value="Chromosome"/>
</dbReference>
<evidence type="ECO:0000256" key="2">
    <source>
        <dbReference type="ARBA" id="ARBA00023150"/>
    </source>
</evidence>
<evidence type="ECO:0000313" key="5">
    <source>
        <dbReference type="Proteomes" id="UP000000641"/>
    </source>
</evidence>
<dbReference type="PROSITE" id="PS01079">
    <property type="entry name" value="MOCF_BIOSYNTHESIS_2"/>
    <property type="match status" value="1"/>
</dbReference>
<dbReference type="SMART" id="SM00852">
    <property type="entry name" value="MoCF_biosynth"/>
    <property type="match status" value="1"/>
</dbReference>